<proteinExistence type="predicted"/>
<feature type="compositionally biased region" description="Polar residues" evidence="1">
    <location>
        <begin position="1"/>
        <end position="18"/>
    </location>
</feature>
<evidence type="ECO:0000313" key="3">
    <source>
        <dbReference type="EMBL" id="MCJ2181938.1"/>
    </source>
</evidence>
<dbReference type="Proteomes" id="UP001162881">
    <property type="component" value="Unassembled WGS sequence"/>
</dbReference>
<protein>
    <submittedName>
        <fullName evidence="3">Uncharacterized protein</fullName>
    </submittedName>
</protein>
<dbReference type="RefSeq" id="WP_244017336.1">
    <property type="nucleotide sequence ID" value="NZ_JALHLF010000009.1"/>
</dbReference>
<keyword evidence="2" id="KW-0472">Membrane</keyword>
<accession>A0ABT0BAR7</accession>
<feature type="transmembrane region" description="Helical" evidence="2">
    <location>
        <begin position="31"/>
        <end position="53"/>
    </location>
</feature>
<name>A0ABT0BAR7_9SPHN</name>
<keyword evidence="4" id="KW-1185">Reference proteome</keyword>
<keyword evidence="2" id="KW-1133">Transmembrane helix</keyword>
<gene>
    <name evidence="3" type="ORF">MTR62_04365</name>
</gene>
<comment type="caution">
    <text evidence="3">The sequence shown here is derived from an EMBL/GenBank/DDBJ whole genome shotgun (WGS) entry which is preliminary data.</text>
</comment>
<dbReference type="EMBL" id="JALHLF010000009">
    <property type="protein sequence ID" value="MCJ2181938.1"/>
    <property type="molecule type" value="Genomic_DNA"/>
</dbReference>
<evidence type="ECO:0000313" key="4">
    <source>
        <dbReference type="Proteomes" id="UP001162881"/>
    </source>
</evidence>
<keyword evidence="2" id="KW-0812">Transmembrane</keyword>
<feature type="region of interest" description="Disordered" evidence="1">
    <location>
        <begin position="1"/>
        <end position="29"/>
    </location>
</feature>
<evidence type="ECO:0000256" key="1">
    <source>
        <dbReference type="SAM" id="MobiDB-lite"/>
    </source>
</evidence>
<sequence length="112" mass="12544">MTTRTPAPSSPGTTPRSQPNRKRPNRKRPDLTWIVLPTLALWGMIGVGSWGFYQTLPGAFHHAVHRDVHLAEARMKRALHVRMAHAERKPVGHALHEHPFAPEDFGFDATSA</sequence>
<organism evidence="3 4">
    <name type="scientific">Novosphingobium organovorum</name>
    <dbReference type="NCBI Taxonomy" id="2930092"/>
    <lineage>
        <taxon>Bacteria</taxon>
        <taxon>Pseudomonadati</taxon>
        <taxon>Pseudomonadota</taxon>
        <taxon>Alphaproteobacteria</taxon>
        <taxon>Sphingomonadales</taxon>
        <taxon>Sphingomonadaceae</taxon>
        <taxon>Novosphingobium</taxon>
    </lineage>
</organism>
<evidence type="ECO:0000256" key="2">
    <source>
        <dbReference type="SAM" id="Phobius"/>
    </source>
</evidence>
<reference evidence="3" key="1">
    <citation type="submission" date="2022-03" db="EMBL/GenBank/DDBJ databases">
        <title>Identification of a novel bacterium isolated from mangrove sediments.</title>
        <authorList>
            <person name="Pan X."/>
        </authorList>
    </citation>
    <scope>NUCLEOTIDE SEQUENCE</scope>
    <source>
        <strain evidence="3">B1949</strain>
    </source>
</reference>